<gene>
    <name evidence="1" type="ORF">FQU76_32490</name>
</gene>
<dbReference type="EMBL" id="CP042266">
    <property type="protein sequence ID" value="QDY81453.1"/>
    <property type="molecule type" value="Genomic_DNA"/>
</dbReference>
<proteinExistence type="predicted"/>
<dbReference type="AlphaFoldDB" id="A0A5B8JU13"/>
<dbReference type="GO" id="GO:0016787">
    <property type="term" value="F:hydrolase activity"/>
    <property type="evidence" value="ECO:0007669"/>
    <property type="project" value="UniProtKB-KW"/>
</dbReference>
<keyword evidence="1" id="KW-0378">Hydrolase</keyword>
<accession>A0A5B8JU13</accession>
<dbReference type="OrthoDB" id="5704902at2"/>
<organism evidence="1 2">
    <name type="scientific">Streptomyces qinzhouensis</name>
    <dbReference type="NCBI Taxonomy" id="2599401"/>
    <lineage>
        <taxon>Bacteria</taxon>
        <taxon>Bacillati</taxon>
        <taxon>Actinomycetota</taxon>
        <taxon>Actinomycetes</taxon>
        <taxon>Kitasatosporales</taxon>
        <taxon>Streptomycetaceae</taxon>
        <taxon>Streptomyces</taxon>
    </lineage>
</organism>
<dbReference type="SUPFAM" id="SSF53474">
    <property type="entry name" value="alpha/beta-Hydrolases"/>
    <property type="match status" value="1"/>
</dbReference>
<sequence length="358" mass="39051">MKQYVAVHAKAQRIPPAVYTGVMDRIRTDDPEGPGSWAYEWFRAGESAEAAGQPLDACRAFTMARFPYVDGPARARALERATAAFDSWRRDGTPIEPHSVELPGGTVHCWTAGLSAREPRPLLLFTGGIVSTKEQWAPVLTRVARLGMAGVVTELPGAGGNTLVYGPKSPAFFSRVLDSVTGRAQVDRTYAVALSFSGHLALRCALDDGRLRGVVTAGAPVRRFFTEALPGGTVPAVTVNTLAHLTGLAPAEVPGRLRDWALSDAELAALDIPVSYLVSRRDEIVPPGEAELLRRRVRRLDVVENDDVHGSPRHAAETPLWMILSLLRMRGERSARRAAVSALWRTARLRNRWTARAR</sequence>
<dbReference type="InterPro" id="IPR029058">
    <property type="entry name" value="AB_hydrolase_fold"/>
</dbReference>
<evidence type="ECO:0000313" key="1">
    <source>
        <dbReference type="EMBL" id="QDY81453.1"/>
    </source>
</evidence>
<protein>
    <submittedName>
        <fullName evidence="1">Alpha/beta hydrolase</fullName>
    </submittedName>
</protein>
<dbReference type="Proteomes" id="UP000320580">
    <property type="component" value="Chromosome"/>
</dbReference>
<evidence type="ECO:0000313" key="2">
    <source>
        <dbReference type="Proteomes" id="UP000320580"/>
    </source>
</evidence>
<name>A0A5B8JU13_9ACTN</name>
<reference evidence="1 2" key="1">
    <citation type="submission" date="2019-07" db="EMBL/GenBank/DDBJ databases">
        <authorList>
            <person name="Zhu P."/>
        </authorList>
    </citation>
    <scope>NUCLEOTIDE SEQUENCE [LARGE SCALE GENOMIC DNA]</scope>
    <source>
        <strain evidence="1 2">SSL-25</strain>
    </source>
</reference>
<dbReference type="KEGG" id="sqz:FQU76_32490"/>
<dbReference type="Gene3D" id="3.40.50.1820">
    <property type="entry name" value="alpha/beta hydrolase"/>
    <property type="match status" value="1"/>
</dbReference>
<keyword evidence="2" id="KW-1185">Reference proteome</keyword>